<keyword evidence="1" id="KW-0732">Signal</keyword>
<reference evidence="3" key="1">
    <citation type="submission" date="2016-10" db="EMBL/GenBank/DDBJ databases">
        <authorList>
            <person name="Varghese N."/>
            <person name="Submissions S."/>
        </authorList>
    </citation>
    <scope>NUCLEOTIDE SEQUENCE [LARGE SCALE GENOMIC DNA]</scope>
    <source>
        <strain evidence="3">DSM 44437</strain>
    </source>
</reference>
<keyword evidence="3" id="KW-1185">Reference proteome</keyword>
<dbReference type="RefSeq" id="WP_177230060.1">
    <property type="nucleotide sequence ID" value="NZ_FOFV01000017.1"/>
</dbReference>
<protein>
    <submittedName>
        <fullName evidence="2">Uncharacterized protein</fullName>
    </submittedName>
</protein>
<organism evidence="2 3">
    <name type="scientific">Lentzea albida</name>
    <dbReference type="NCBI Taxonomy" id="65499"/>
    <lineage>
        <taxon>Bacteria</taxon>
        <taxon>Bacillati</taxon>
        <taxon>Actinomycetota</taxon>
        <taxon>Actinomycetes</taxon>
        <taxon>Pseudonocardiales</taxon>
        <taxon>Pseudonocardiaceae</taxon>
        <taxon>Lentzea</taxon>
    </lineage>
</organism>
<dbReference type="STRING" id="65499.SAMN04488000_117108"/>
<name>A0A1H9V891_9PSEU</name>
<dbReference type="Proteomes" id="UP000199503">
    <property type="component" value="Unassembled WGS sequence"/>
</dbReference>
<evidence type="ECO:0000313" key="3">
    <source>
        <dbReference type="Proteomes" id="UP000199503"/>
    </source>
</evidence>
<evidence type="ECO:0000313" key="2">
    <source>
        <dbReference type="EMBL" id="SES17769.1"/>
    </source>
</evidence>
<dbReference type="AlphaFoldDB" id="A0A1H9V891"/>
<dbReference type="EMBL" id="FOFV01000017">
    <property type="protein sequence ID" value="SES17769.1"/>
    <property type="molecule type" value="Genomic_DNA"/>
</dbReference>
<accession>A0A1H9V891</accession>
<proteinExistence type="predicted"/>
<feature type="chain" id="PRO_5011440560" evidence="1">
    <location>
        <begin position="25"/>
        <end position="46"/>
    </location>
</feature>
<sequence length="46" mass="4441">MLTRPVLAALTVVTSLLVPSAAAAAVGANGVVAGYSGTKPVVWTCG</sequence>
<gene>
    <name evidence="2" type="ORF">SAMN04488000_117108</name>
</gene>
<evidence type="ECO:0000256" key="1">
    <source>
        <dbReference type="SAM" id="SignalP"/>
    </source>
</evidence>
<feature type="signal peptide" evidence="1">
    <location>
        <begin position="1"/>
        <end position="24"/>
    </location>
</feature>